<evidence type="ECO:0000313" key="3">
    <source>
        <dbReference type="Proteomes" id="UP000594261"/>
    </source>
</evidence>
<dbReference type="PANTHER" id="PTHR45786:SF74">
    <property type="entry name" value="ATP-DEPENDENT DNA HELICASE"/>
    <property type="match status" value="1"/>
</dbReference>
<accession>A0A7N2KN01</accession>
<keyword evidence="3" id="KW-1185">Reference proteome</keyword>
<organism evidence="2 3">
    <name type="scientific">Quercus lobata</name>
    <name type="common">Valley oak</name>
    <dbReference type="NCBI Taxonomy" id="97700"/>
    <lineage>
        <taxon>Eukaryota</taxon>
        <taxon>Viridiplantae</taxon>
        <taxon>Streptophyta</taxon>
        <taxon>Embryophyta</taxon>
        <taxon>Tracheophyta</taxon>
        <taxon>Spermatophyta</taxon>
        <taxon>Magnoliopsida</taxon>
        <taxon>eudicotyledons</taxon>
        <taxon>Gunneridae</taxon>
        <taxon>Pentapetalae</taxon>
        <taxon>rosids</taxon>
        <taxon>fabids</taxon>
        <taxon>Fagales</taxon>
        <taxon>Fagaceae</taxon>
        <taxon>Quercus</taxon>
    </lineage>
</organism>
<dbReference type="AlphaFoldDB" id="A0A7N2KN01"/>
<reference evidence="2 3" key="1">
    <citation type="journal article" date="2016" name="G3 (Bethesda)">
        <title>First Draft Assembly and Annotation of the Genome of a California Endemic Oak Quercus lobata Nee (Fagaceae).</title>
        <authorList>
            <person name="Sork V.L."/>
            <person name="Fitz-Gibbon S.T."/>
            <person name="Puiu D."/>
            <person name="Crepeau M."/>
            <person name="Gugger P.F."/>
            <person name="Sherman R."/>
            <person name="Stevens K."/>
            <person name="Langley C.H."/>
            <person name="Pellegrini M."/>
            <person name="Salzberg S.L."/>
        </authorList>
    </citation>
    <scope>NUCLEOTIDE SEQUENCE [LARGE SCALE GENOMIC DNA]</scope>
    <source>
        <strain evidence="2 3">cv. SW786</strain>
    </source>
</reference>
<dbReference type="InterPro" id="IPR025476">
    <property type="entry name" value="Helitron_helicase-like"/>
</dbReference>
<dbReference type="Pfam" id="PF14214">
    <property type="entry name" value="Helitron_like_N"/>
    <property type="match status" value="1"/>
</dbReference>
<evidence type="ECO:0000259" key="1">
    <source>
        <dbReference type="Pfam" id="PF14214"/>
    </source>
</evidence>
<dbReference type="EnsemblPlants" id="QL01p019949:mrna">
    <property type="protein sequence ID" value="QL01p019949:mrna"/>
    <property type="gene ID" value="QL01p019949"/>
</dbReference>
<dbReference type="EMBL" id="LRBV02000001">
    <property type="status" value="NOT_ANNOTATED_CDS"/>
    <property type="molecule type" value="Genomic_DNA"/>
</dbReference>
<dbReference type="OMA" id="NMPTCSE"/>
<evidence type="ECO:0000313" key="2">
    <source>
        <dbReference type="EnsemblPlants" id="QL01p019949:mrna"/>
    </source>
</evidence>
<reference evidence="2" key="2">
    <citation type="submission" date="2021-01" db="UniProtKB">
        <authorList>
            <consortium name="EnsemblPlants"/>
        </authorList>
    </citation>
    <scope>IDENTIFICATION</scope>
</reference>
<dbReference type="Gramene" id="QL01p019949:mrna">
    <property type="protein sequence ID" value="QL01p019949:mrna"/>
    <property type="gene ID" value="QL01p019949"/>
</dbReference>
<dbReference type="InterPro" id="IPR012340">
    <property type="entry name" value="NA-bd_OB-fold"/>
</dbReference>
<sequence>MLNLVDDLPNEHLIHVIRLAEVAAPTDLLTQQDTQIEVPTSNVPLKCKFTERWNFGKPTQTCESCGLFYVEGSKPKFAQLYIFDTEDKVQHRIRSISSDKENYGIDPEIVNSLIHMLDEKNALVKVFKMARDRYTECNIADVRLCLINCRTNHSSQYNLPTTSEVAGLIVDDFDLNNGYRDIIVEDRDRELRCISEIHLAFMAMQYPLLFPYDAYYCIEGTRLRWIQKKHDYLRAEIYNGLKDAVLRDITRASIGKRIVLPSSFTGGPRYMIQNYQDAMAICRWAGYRDLFLTFTFNPKWQEIISFLELIPGQKSEDRPDIVARAFKIKLDALLQDIKKGRHFGKVITVPEDIDSIISAEIPNSLEDSIGHEAVKQFMMHGPCGAARPNSPCMVDNNCTKHFPKHFVCETIIDDQGFPTYSRREDGRFVLKNSVELDNQYVVPYNIDLLVKYQLHLNVEWCSRSKAIKYLFKYINKGTDRVTAILEENVVYNSDDGIESILEKDEIKHILTAYIYQHQKHRGEFSSATSFDEIKTVNGQLCPFKVACFALGLLDGDREWNDAIREASNWDTGQQRRILQFDQLQLSENQLRSYALYEIEKLLIKAGKSLKDYPPMLLPDMSLIRERNNKLLEEELSYDKEALAAEDKELKISLWDESAETTTENDFKEDEGPYIIINQEPNKVPQEIQNLLGKSYTFQIKVDDYNVKEGWEVYTVTSVFKSESNKHSRNVVADNIQIKQLETLFSHDQTIANDPIGTSDIKLLTSLKDVTDDNIIDDVFGNTQLLSGSHNPTDCIYQASPASFGNFPKLPKLQNTLYTLNGHGLCLGTNLLSKYDNGRGMEKRLQ</sequence>
<proteinExistence type="predicted"/>
<name>A0A7N2KN01_QUELO</name>
<protein>
    <recommendedName>
        <fullName evidence="1">Helitron helicase-like domain-containing protein</fullName>
    </recommendedName>
</protein>
<dbReference type="PANTHER" id="PTHR45786">
    <property type="entry name" value="DNA BINDING PROTEIN-LIKE"/>
    <property type="match status" value="1"/>
</dbReference>
<feature type="domain" description="Helitron helicase-like" evidence="1">
    <location>
        <begin position="201"/>
        <end position="347"/>
    </location>
</feature>
<dbReference type="InParanoid" id="A0A7N2KN01"/>
<dbReference type="Proteomes" id="UP000594261">
    <property type="component" value="Chromosome 1"/>
</dbReference>
<dbReference type="Gene3D" id="2.40.50.140">
    <property type="entry name" value="Nucleic acid-binding proteins"/>
    <property type="match status" value="1"/>
</dbReference>